<feature type="domain" description="OmpA-like" evidence="6">
    <location>
        <begin position="193"/>
        <end position="310"/>
    </location>
</feature>
<dbReference type="InterPro" id="IPR006664">
    <property type="entry name" value="OMP_bac"/>
</dbReference>
<dbReference type="PRINTS" id="PR01021">
    <property type="entry name" value="OMPADOMAIN"/>
</dbReference>
<dbReference type="Gene3D" id="3.30.1330.60">
    <property type="entry name" value="OmpA-like domain"/>
    <property type="match status" value="1"/>
</dbReference>
<evidence type="ECO:0000256" key="2">
    <source>
        <dbReference type="ARBA" id="ARBA00023136"/>
    </source>
</evidence>
<dbReference type="OrthoDB" id="9792021at2"/>
<evidence type="ECO:0000256" key="4">
    <source>
        <dbReference type="PROSITE-ProRule" id="PRU00473"/>
    </source>
</evidence>
<dbReference type="PANTHER" id="PTHR30329:SF21">
    <property type="entry name" value="LIPOPROTEIN YIAD-RELATED"/>
    <property type="match status" value="1"/>
</dbReference>
<keyword evidence="3" id="KW-0998">Cell outer membrane</keyword>
<dbReference type="STRING" id="441119.SAMN04488047_105106"/>
<accession>A0A1I5PH22</accession>
<dbReference type="InterPro" id="IPR006665">
    <property type="entry name" value="OmpA-like"/>
</dbReference>
<feature type="signal peptide" evidence="5">
    <location>
        <begin position="1"/>
        <end position="18"/>
    </location>
</feature>
<dbReference type="RefSeq" id="WP_093420295.1">
    <property type="nucleotide sequence ID" value="NZ_FOXA01000005.1"/>
</dbReference>
<dbReference type="AlphaFoldDB" id="A0A1I5PH22"/>
<organism evidence="7 8">
    <name type="scientific">Tranquillimonas alkanivorans</name>
    <dbReference type="NCBI Taxonomy" id="441119"/>
    <lineage>
        <taxon>Bacteria</taxon>
        <taxon>Pseudomonadati</taxon>
        <taxon>Pseudomonadota</taxon>
        <taxon>Alphaproteobacteria</taxon>
        <taxon>Rhodobacterales</taxon>
        <taxon>Roseobacteraceae</taxon>
        <taxon>Tranquillimonas</taxon>
    </lineage>
</organism>
<dbReference type="InterPro" id="IPR036737">
    <property type="entry name" value="OmpA-like_sf"/>
</dbReference>
<dbReference type="InterPro" id="IPR050330">
    <property type="entry name" value="Bact_OuterMem_StrucFunc"/>
</dbReference>
<dbReference type="GO" id="GO:0009279">
    <property type="term" value="C:cell outer membrane"/>
    <property type="evidence" value="ECO:0007669"/>
    <property type="project" value="UniProtKB-SubCell"/>
</dbReference>
<name>A0A1I5PH22_9RHOB</name>
<evidence type="ECO:0000313" key="7">
    <source>
        <dbReference type="EMBL" id="SFP33422.1"/>
    </source>
</evidence>
<proteinExistence type="predicted"/>
<sequence length="310" mass="32727">MLLRSALSFLLCALPAWAGAELSLPAAARLTAEESRGLDRHEMAVGAWTPEGIATLTAEGSVTRRAWRLQGQNLTTLQLLAPLRRQLYDAGYEILFECESDGCGGFDFRFSTDLLGAPAMHVDLGDFRYLAARRDDSGTRDLVSLMVSRAPGAGYVQVTQVGPPEDRAPALVTSTMSVDPDGASAEDDLAAQLAAIGRAPLEGLSFGTGSATLAAEGADALADLAEWLRENPDRTATLVGHTDAEGPLAPNVALSRQRAAAVRDRLVDTFGIPADRLRAEGVGYLAPRASNASADGRLANRRVEVVVTGE</sequence>
<dbReference type="EMBL" id="FOXA01000005">
    <property type="protein sequence ID" value="SFP33422.1"/>
    <property type="molecule type" value="Genomic_DNA"/>
</dbReference>
<dbReference type="PROSITE" id="PS51123">
    <property type="entry name" value="OMPA_2"/>
    <property type="match status" value="1"/>
</dbReference>
<dbReference type="Pfam" id="PF00691">
    <property type="entry name" value="OmpA"/>
    <property type="match status" value="1"/>
</dbReference>
<keyword evidence="2 4" id="KW-0472">Membrane</keyword>
<evidence type="ECO:0000256" key="5">
    <source>
        <dbReference type="SAM" id="SignalP"/>
    </source>
</evidence>
<evidence type="ECO:0000256" key="1">
    <source>
        <dbReference type="ARBA" id="ARBA00004442"/>
    </source>
</evidence>
<reference evidence="7 8" key="1">
    <citation type="submission" date="2016-10" db="EMBL/GenBank/DDBJ databases">
        <authorList>
            <person name="de Groot N.N."/>
        </authorList>
    </citation>
    <scope>NUCLEOTIDE SEQUENCE [LARGE SCALE GENOMIC DNA]</scope>
    <source>
        <strain evidence="7 8">DSM 19547</strain>
    </source>
</reference>
<dbReference type="SUPFAM" id="SSF103088">
    <property type="entry name" value="OmpA-like"/>
    <property type="match status" value="1"/>
</dbReference>
<dbReference type="PANTHER" id="PTHR30329">
    <property type="entry name" value="STATOR ELEMENT OF FLAGELLAR MOTOR COMPLEX"/>
    <property type="match status" value="1"/>
</dbReference>
<evidence type="ECO:0000259" key="6">
    <source>
        <dbReference type="PROSITE" id="PS51123"/>
    </source>
</evidence>
<dbReference type="CDD" id="cd07185">
    <property type="entry name" value="OmpA_C-like"/>
    <property type="match status" value="1"/>
</dbReference>
<keyword evidence="8" id="KW-1185">Reference proteome</keyword>
<comment type="subcellular location">
    <subcellularLocation>
        <location evidence="1">Cell outer membrane</location>
    </subcellularLocation>
</comment>
<protein>
    <submittedName>
        <fullName evidence="7">OmpA family protein</fullName>
    </submittedName>
</protein>
<dbReference type="Proteomes" id="UP000199356">
    <property type="component" value="Unassembled WGS sequence"/>
</dbReference>
<gene>
    <name evidence="7" type="ORF">SAMN04488047_105106</name>
</gene>
<evidence type="ECO:0000256" key="3">
    <source>
        <dbReference type="ARBA" id="ARBA00023237"/>
    </source>
</evidence>
<feature type="chain" id="PRO_5011710981" evidence="5">
    <location>
        <begin position="19"/>
        <end position="310"/>
    </location>
</feature>
<keyword evidence="5" id="KW-0732">Signal</keyword>
<evidence type="ECO:0000313" key="8">
    <source>
        <dbReference type="Proteomes" id="UP000199356"/>
    </source>
</evidence>